<evidence type="ECO:0000313" key="4">
    <source>
        <dbReference type="EMBL" id="WAR11429.1"/>
    </source>
</evidence>
<feature type="disulfide bond" evidence="2">
    <location>
        <begin position="135"/>
        <end position="162"/>
    </location>
</feature>
<dbReference type="EMBL" id="CP111019">
    <property type="protein sequence ID" value="WAR11429.1"/>
    <property type="molecule type" value="Genomic_DNA"/>
</dbReference>
<keyword evidence="2" id="KW-0768">Sushi</keyword>
<accession>A0ABY7EQL8</accession>
<feature type="domain" description="Sushi" evidence="3">
    <location>
        <begin position="107"/>
        <end position="164"/>
    </location>
</feature>
<sequence length="193" mass="21426">MTGESVDDWTQCPPPSSRFKVLIDVSIKQCTAECENRPACASLGYLRRPRVCELYGMPADKGGSGSSTATSHCIFVNRENIKQKDDDSCDCPTWSVCDRKSKTCTIKECKPLRNVKHGKILGNRYDVGARLRVICDAGYKEDMDITTLTCADYGLWSHVPSCVPKTKFNIPTVVTSPQTSQGFCNYFALNYSL</sequence>
<reference evidence="4" key="1">
    <citation type="submission" date="2022-11" db="EMBL/GenBank/DDBJ databases">
        <title>Centuries of genome instability and evolution in soft-shell clam transmissible cancer (bioRxiv).</title>
        <authorList>
            <person name="Hart S.F.M."/>
            <person name="Yonemitsu M.A."/>
            <person name="Giersch R.M."/>
            <person name="Beal B.F."/>
            <person name="Arriagada G."/>
            <person name="Davis B.W."/>
            <person name="Ostrander E.A."/>
            <person name="Goff S.P."/>
            <person name="Metzger M.J."/>
        </authorList>
    </citation>
    <scope>NUCLEOTIDE SEQUENCE</scope>
    <source>
        <strain evidence="4">MELC-2E11</strain>
        <tissue evidence="4">Siphon/mantle</tissue>
    </source>
</reference>
<dbReference type="Pfam" id="PF00084">
    <property type="entry name" value="Sushi"/>
    <property type="match status" value="1"/>
</dbReference>
<gene>
    <name evidence="4" type="ORF">MAR_025609</name>
</gene>
<keyword evidence="1 2" id="KW-1015">Disulfide bond</keyword>
<evidence type="ECO:0000256" key="1">
    <source>
        <dbReference type="ARBA" id="ARBA00023157"/>
    </source>
</evidence>
<keyword evidence="5" id="KW-1185">Reference proteome</keyword>
<dbReference type="Proteomes" id="UP001164746">
    <property type="component" value="Chromosome 8"/>
</dbReference>
<evidence type="ECO:0000256" key="2">
    <source>
        <dbReference type="PROSITE-ProRule" id="PRU00302"/>
    </source>
</evidence>
<dbReference type="Pfam" id="PF00024">
    <property type="entry name" value="PAN_1"/>
    <property type="match status" value="1"/>
</dbReference>
<evidence type="ECO:0000313" key="5">
    <source>
        <dbReference type="Proteomes" id="UP001164746"/>
    </source>
</evidence>
<dbReference type="PROSITE" id="PS50923">
    <property type="entry name" value="SUSHI"/>
    <property type="match status" value="1"/>
</dbReference>
<evidence type="ECO:0000259" key="3">
    <source>
        <dbReference type="PROSITE" id="PS50923"/>
    </source>
</evidence>
<name>A0ABY7EQL8_MYAAR</name>
<dbReference type="Gene3D" id="2.10.70.10">
    <property type="entry name" value="Complement Module, domain 1"/>
    <property type="match status" value="1"/>
</dbReference>
<comment type="caution">
    <text evidence="2">Lacks conserved residue(s) required for the propagation of feature annotation.</text>
</comment>
<dbReference type="InterPro" id="IPR003609">
    <property type="entry name" value="Pan_app"/>
</dbReference>
<dbReference type="InterPro" id="IPR000436">
    <property type="entry name" value="Sushi_SCR_CCP_dom"/>
</dbReference>
<dbReference type="SUPFAM" id="SSF57535">
    <property type="entry name" value="Complement control module/SCR domain"/>
    <property type="match status" value="1"/>
</dbReference>
<protein>
    <recommendedName>
        <fullName evidence="3">Sushi domain-containing protein</fullName>
    </recommendedName>
</protein>
<dbReference type="InterPro" id="IPR035976">
    <property type="entry name" value="Sushi/SCR/CCP_sf"/>
</dbReference>
<organism evidence="4 5">
    <name type="scientific">Mya arenaria</name>
    <name type="common">Soft-shell clam</name>
    <dbReference type="NCBI Taxonomy" id="6604"/>
    <lineage>
        <taxon>Eukaryota</taxon>
        <taxon>Metazoa</taxon>
        <taxon>Spiralia</taxon>
        <taxon>Lophotrochozoa</taxon>
        <taxon>Mollusca</taxon>
        <taxon>Bivalvia</taxon>
        <taxon>Autobranchia</taxon>
        <taxon>Heteroconchia</taxon>
        <taxon>Euheterodonta</taxon>
        <taxon>Imparidentia</taxon>
        <taxon>Neoheterodontei</taxon>
        <taxon>Myida</taxon>
        <taxon>Myoidea</taxon>
        <taxon>Myidae</taxon>
        <taxon>Mya</taxon>
    </lineage>
</organism>
<proteinExistence type="predicted"/>
<dbReference type="SMART" id="SM00032">
    <property type="entry name" value="CCP"/>
    <property type="match status" value="1"/>
</dbReference>